<name>A0A4C1UJQ7_EUMVA</name>
<keyword evidence="3" id="KW-1185">Reference proteome</keyword>
<evidence type="ECO:0000313" key="3">
    <source>
        <dbReference type="Proteomes" id="UP000299102"/>
    </source>
</evidence>
<feature type="compositionally biased region" description="Polar residues" evidence="1">
    <location>
        <begin position="1"/>
        <end position="19"/>
    </location>
</feature>
<dbReference type="InterPro" id="IPR011990">
    <property type="entry name" value="TPR-like_helical_dom_sf"/>
</dbReference>
<sequence>MATTTNSTKTNMQANSHSSSTDEVHSYRLIEMSLILDGILPTEHKFLMIMNREVLLDIIWEDQSNLMLQKLPINLNNPNIASSLIDTPIVLLLRTISKSTKEYDPLLHPDNRAGANIDLLPVVLGEETYSIRVNLISLDTGLRTGCSVEIFFETSNSMENRIPLLVTMINASCLPPPPKDDTCYIAAMDFEGLCEPSTVSFGLAASTYDAERIKWTSIDMLGNICNSDYFCTREDFYTPPNIDVNTEKDKCKCEYWNNCRRLLIDSSKLLDRLKSPFFVEIAGIPKKGKIEAREHYMGYADMEVLQQPGEYSVTVCAKLSFFDESELPEHITTLLNLPSVKSKGIPIRESNSVFDLFGHTSYVTIRFDLFEPLVPKLRNSKLYEILGLISCTDEWELIDDFEEVPVEKDRTIDTKRIRTGCDALAVHSELCGITALNSTLNQTTKGTAANRLQTRIKTMLKEFYPGDCNYLDWQDIIRSQHSASRRAVTASFAPQPPQQQLPSLFAAARARLMCDHRIVNIHTKTMLDAAPNHPRSLLINVLRNLELFEIQTPLKIINSFLQIQKNRYLLWILGALEFDQRSEENDRSFAAFQISVEKQVNSEALCNVLGWAALHVLHHFNGNHQAAFVAAKKMRKFFELPCDWNGFIRRWYIKSGEEECLWNPNLIATKSPFLIASAFFLCLRTYTFSAQLLECYEMGCDKKGSRLEWTLPDQIDKCYLQAASLLLRNHAQDALLHVEECIMNNGPVAKLCQMRAMCLVQMRGWDEECRIAFDTAVKEEAEPSSALLLRAASELLNINFHIALQYAAAAHKMTPCGHSAFIIARIYNKFGEDKLAKRWASAAVRLEMLLSDAWALLAIIAIRENQHDQALALLRTARQAGPINFEIAQEIKNLIALIPSKSTSELLFKNVCLCHYE</sequence>
<dbReference type="AlphaFoldDB" id="A0A4C1UJQ7"/>
<accession>A0A4C1UJQ7</accession>
<dbReference type="OrthoDB" id="7391364at2759"/>
<dbReference type="EMBL" id="BGZK01000177">
    <property type="protein sequence ID" value="GBP26196.1"/>
    <property type="molecule type" value="Genomic_DNA"/>
</dbReference>
<reference evidence="2 3" key="1">
    <citation type="journal article" date="2019" name="Commun. Biol.">
        <title>The bagworm genome reveals a unique fibroin gene that provides high tensile strength.</title>
        <authorList>
            <person name="Kono N."/>
            <person name="Nakamura H."/>
            <person name="Ohtoshi R."/>
            <person name="Tomita M."/>
            <person name="Numata K."/>
            <person name="Arakawa K."/>
        </authorList>
    </citation>
    <scope>NUCLEOTIDE SEQUENCE [LARGE SCALE GENOMIC DNA]</scope>
</reference>
<evidence type="ECO:0000256" key="1">
    <source>
        <dbReference type="SAM" id="MobiDB-lite"/>
    </source>
</evidence>
<dbReference type="SUPFAM" id="SSF48452">
    <property type="entry name" value="TPR-like"/>
    <property type="match status" value="1"/>
</dbReference>
<gene>
    <name evidence="2" type="ORF">EVAR_74958_1</name>
</gene>
<evidence type="ECO:0000313" key="2">
    <source>
        <dbReference type="EMBL" id="GBP26196.1"/>
    </source>
</evidence>
<comment type="caution">
    <text evidence="2">The sequence shown here is derived from an EMBL/GenBank/DDBJ whole genome shotgun (WGS) entry which is preliminary data.</text>
</comment>
<protein>
    <submittedName>
        <fullName evidence="2">Uncharacterized protein</fullName>
    </submittedName>
</protein>
<feature type="region of interest" description="Disordered" evidence="1">
    <location>
        <begin position="1"/>
        <end position="20"/>
    </location>
</feature>
<dbReference type="Gene3D" id="1.25.40.10">
    <property type="entry name" value="Tetratricopeptide repeat domain"/>
    <property type="match status" value="1"/>
</dbReference>
<organism evidence="2 3">
    <name type="scientific">Eumeta variegata</name>
    <name type="common">Bagworm moth</name>
    <name type="synonym">Eumeta japonica</name>
    <dbReference type="NCBI Taxonomy" id="151549"/>
    <lineage>
        <taxon>Eukaryota</taxon>
        <taxon>Metazoa</taxon>
        <taxon>Ecdysozoa</taxon>
        <taxon>Arthropoda</taxon>
        <taxon>Hexapoda</taxon>
        <taxon>Insecta</taxon>
        <taxon>Pterygota</taxon>
        <taxon>Neoptera</taxon>
        <taxon>Endopterygota</taxon>
        <taxon>Lepidoptera</taxon>
        <taxon>Glossata</taxon>
        <taxon>Ditrysia</taxon>
        <taxon>Tineoidea</taxon>
        <taxon>Psychidae</taxon>
        <taxon>Oiketicinae</taxon>
        <taxon>Eumeta</taxon>
    </lineage>
</organism>
<dbReference type="Proteomes" id="UP000299102">
    <property type="component" value="Unassembled WGS sequence"/>
</dbReference>
<proteinExistence type="predicted"/>